<evidence type="ECO:0000256" key="12">
    <source>
        <dbReference type="ARBA" id="ARBA00022741"/>
    </source>
</evidence>
<organism evidence="21 22">
    <name type="scientific">Cervus elaphus hippelaphus</name>
    <name type="common">European red deer</name>
    <dbReference type="NCBI Taxonomy" id="46360"/>
    <lineage>
        <taxon>Eukaryota</taxon>
        <taxon>Metazoa</taxon>
        <taxon>Chordata</taxon>
        <taxon>Craniata</taxon>
        <taxon>Vertebrata</taxon>
        <taxon>Euteleostomi</taxon>
        <taxon>Mammalia</taxon>
        <taxon>Eutheria</taxon>
        <taxon>Laurasiatheria</taxon>
        <taxon>Artiodactyla</taxon>
        <taxon>Ruminantia</taxon>
        <taxon>Pecora</taxon>
        <taxon>Cervidae</taxon>
        <taxon>Cervinae</taxon>
        <taxon>Cervus</taxon>
    </lineage>
</organism>
<evidence type="ECO:0000313" key="21">
    <source>
        <dbReference type="EMBL" id="OWK16874.1"/>
    </source>
</evidence>
<evidence type="ECO:0000256" key="3">
    <source>
        <dbReference type="ARBA" id="ARBA00004123"/>
    </source>
</evidence>
<evidence type="ECO:0000256" key="9">
    <source>
        <dbReference type="ARBA" id="ARBA00022543"/>
    </source>
</evidence>
<dbReference type="GO" id="GO:0005737">
    <property type="term" value="C:cytoplasm"/>
    <property type="evidence" value="ECO:0007669"/>
    <property type="project" value="UniProtKB-SubCell"/>
</dbReference>
<keyword evidence="12" id="KW-0547">Nucleotide-binding</keyword>
<protein>
    <recommendedName>
        <fullName evidence="6">Cryptochrome-1</fullName>
    </recommendedName>
</protein>
<dbReference type="GO" id="GO:0003677">
    <property type="term" value="F:DNA binding"/>
    <property type="evidence" value="ECO:0007669"/>
    <property type="project" value="TreeGrafter"/>
</dbReference>
<dbReference type="SUPFAM" id="SSF48173">
    <property type="entry name" value="Cryptochrome/photolyase FAD-binding domain"/>
    <property type="match status" value="1"/>
</dbReference>
<keyword evidence="7" id="KW-0963">Cytoplasm</keyword>
<keyword evidence="9" id="KW-0157">Chromophore</keyword>
<evidence type="ECO:0000256" key="10">
    <source>
        <dbReference type="ARBA" id="ARBA00022606"/>
    </source>
</evidence>
<dbReference type="InterPro" id="IPR036134">
    <property type="entry name" value="Crypto/Photolyase_FAD-like_sf"/>
</dbReference>
<dbReference type="AlphaFoldDB" id="A0A212DFG3"/>
<evidence type="ECO:0000256" key="8">
    <source>
        <dbReference type="ARBA" id="ARBA00022491"/>
    </source>
</evidence>
<evidence type="ECO:0000256" key="14">
    <source>
        <dbReference type="ARBA" id="ARBA00023015"/>
    </source>
</evidence>
<keyword evidence="16" id="KW-0804">Transcription</keyword>
<reference evidence="21 22" key="1">
    <citation type="journal article" date="2018" name="Mol. Genet. Genomics">
        <title>The red deer Cervus elaphus genome CerEla1.0: sequencing, annotating, genes, and chromosomes.</title>
        <authorList>
            <person name="Bana N.A."/>
            <person name="Nyiri A."/>
            <person name="Nagy J."/>
            <person name="Frank K."/>
            <person name="Nagy T."/>
            <person name="Steger V."/>
            <person name="Schiller M."/>
            <person name="Lakatos P."/>
            <person name="Sugar L."/>
            <person name="Horn P."/>
            <person name="Barta E."/>
            <person name="Orosz L."/>
        </authorList>
    </citation>
    <scope>NUCLEOTIDE SEQUENCE [LARGE SCALE GENOMIC DNA]</scope>
    <source>
        <strain evidence="21">Hungarian</strain>
    </source>
</reference>
<evidence type="ECO:0000256" key="11">
    <source>
        <dbReference type="ARBA" id="ARBA00022630"/>
    </source>
</evidence>
<keyword evidence="18" id="KW-0539">Nucleus</keyword>
<dbReference type="InterPro" id="IPR002081">
    <property type="entry name" value="Cryptochrome/DNA_photolyase_1"/>
</dbReference>
<dbReference type="GO" id="GO:0071949">
    <property type="term" value="F:FAD binding"/>
    <property type="evidence" value="ECO:0007669"/>
    <property type="project" value="TreeGrafter"/>
</dbReference>
<comment type="caution">
    <text evidence="21">The sequence shown here is derived from an EMBL/GenBank/DDBJ whole genome shotgun (WGS) entry which is preliminary data.</text>
</comment>
<dbReference type="Pfam" id="PF03441">
    <property type="entry name" value="FAD_binding_7"/>
    <property type="match status" value="1"/>
</dbReference>
<evidence type="ECO:0000256" key="13">
    <source>
        <dbReference type="ARBA" id="ARBA00022827"/>
    </source>
</evidence>
<comment type="subcellular location">
    <subcellularLocation>
        <location evidence="4">Cytoplasm</location>
    </subcellularLocation>
    <subcellularLocation>
        <location evidence="3">Nucleus</location>
    </subcellularLocation>
</comment>
<evidence type="ECO:0000256" key="7">
    <source>
        <dbReference type="ARBA" id="ARBA00022490"/>
    </source>
</evidence>
<comment type="cofactor">
    <cofactor evidence="1">
        <name>(6R)-5,10-methylene-5,6,7,8-tetrahydrofolate</name>
        <dbReference type="ChEBI" id="CHEBI:15636"/>
    </cofactor>
</comment>
<dbReference type="GO" id="GO:0005634">
    <property type="term" value="C:nucleus"/>
    <property type="evidence" value="ECO:0007669"/>
    <property type="project" value="UniProtKB-SubCell"/>
</dbReference>
<dbReference type="PANTHER" id="PTHR11455">
    <property type="entry name" value="CRYPTOCHROME"/>
    <property type="match status" value="1"/>
</dbReference>
<keyword evidence="15" id="KW-0090">Biological rhythms</keyword>
<keyword evidence="9" id="KW-0600">Photoreceptor protein</keyword>
<keyword evidence="14" id="KW-0805">Transcription regulation</keyword>
<evidence type="ECO:0000256" key="16">
    <source>
        <dbReference type="ARBA" id="ARBA00023163"/>
    </source>
</evidence>
<comment type="similarity">
    <text evidence="5">Belongs to the DNA photolyase class-1 family.</text>
</comment>
<name>A0A212DFG3_CEREH</name>
<evidence type="ECO:0000256" key="2">
    <source>
        <dbReference type="ARBA" id="ARBA00001974"/>
    </source>
</evidence>
<evidence type="ECO:0000256" key="6">
    <source>
        <dbReference type="ARBA" id="ARBA00021159"/>
    </source>
</evidence>
<keyword evidence="13" id="KW-0274">FAD</keyword>
<evidence type="ECO:0000256" key="18">
    <source>
        <dbReference type="ARBA" id="ARBA00023242"/>
    </source>
</evidence>
<keyword evidence="10" id="KW-0716">Sensory transduction</keyword>
<keyword evidence="22" id="KW-1185">Reference proteome</keyword>
<evidence type="ECO:0000256" key="4">
    <source>
        <dbReference type="ARBA" id="ARBA00004496"/>
    </source>
</evidence>
<sequence length="148" mass="16253">MGSRDEEKGNKSFKWHYLPVLRGFPAKYIYDPWNAPEGIQKVAKCLIGVNYPKPMVNHAEASRLNIERMKQIYQQLSRYRGLGLLASVPSNPNGNGGLMGYSPGENIPGCSSNARRSSTGTGLGSGKRPSQEEDTQSIGPKVQRQSTN</sequence>
<dbReference type="GO" id="GO:0043153">
    <property type="term" value="P:entrainment of circadian clock by photoperiod"/>
    <property type="evidence" value="ECO:0007669"/>
    <property type="project" value="TreeGrafter"/>
</dbReference>
<evidence type="ECO:0000259" key="20">
    <source>
        <dbReference type="Pfam" id="PF03441"/>
    </source>
</evidence>
<dbReference type="GO" id="GO:0032922">
    <property type="term" value="P:circadian regulation of gene expression"/>
    <property type="evidence" value="ECO:0007669"/>
    <property type="project" value="TreeGrafter"/>
</dbReference>
<feature type="domain" description="Cryptochrome/DNA photolyase FAD-binding" evidence="20">
    <location>
        <begin position="11"/>
        <end position="71"/>
    </location>
</feature>
<dbReference type="Proteomes" id="UP000242450">
    <property type="component" value="Chromosome 3"/>
</dbReference>
<dbReference type="EMBL" id="MKHE01000003">
    <property type="protein sequence ID" value="OWK16874.1"/>
    <property type="molecule type" value="Genomic_DNA"/>
</dbReference>
<evidence type="ECO:0000256" key="5">
    <source>
        <dbReference type="ARBA" id="ARBA00005862"/>
    </source>
</evidence>
<evidence type="ECO:0000256" key="15">
    <source>
        <dbReference type="ARBA" id="ARBA00023108"/>
    </source>
</evidence>
<evidence type="ECO:0000256" key="19">
    <source>
        <dbReference type="SAM" id="MobiDB-lite"/>
    </source>
</evidence>
<dbReference type="OrthoDB" id="435881at2759"/>
<keyword evidence="8" id="KW-0678">Repressor</keyword>
<dbReference type="PANTHER" id="PTHR11455:SF16">
    <property type="entry name" value="CRYPTOCHROME-1"/>
    <property type="match status" value="1"/>
</dbReference>
<accession>A0A212DFG3</accession>
<feature type="region of interest" description="Disordered" evidence="19">
    <location>
        <begin position="93"/>
        <end position="148"/>
    </location>
</feature>
<gene>
    <name evidence="21" type="ORF">Celaphus_00011826</name>
</gene>
<evidence type="ECO:0000256" key="1">
    <source>
        <dbReference type="ARBA" id="ARBA00001932"/>
    </source>
</evidence>
<keyword evidence="11" id="KW-0285">Flavoprotein</keyword>
<proteinExistence type="inferred from homology"/>
<dbReference type="GO" id="GO:0045892">
    <property type="term" value="P:negative regulation of DNA-templated transcription"/>
    <property type="evidence" value="ECO:0007669"/>
    <property type="project" value="TreeGrafter"/>
</dbReference>
<comment type="cofactor">
    <cofactor evidence="2">
        <name>FAD</name>
        <dbReference type="ChEBI" id="CHEBI:57692"/>
    </cofactor>
</comment>
<keyword evidence="17" id="KW-0675">Receptor</keyword>
<dbReference type="InterPro" id="IPR005101">
    <property type="entry name" value="Cryptochr/Photolyase_FAD-bd"/>
</dbReference>
<dbReference type="Gene3D" id="1.10.579.10">
    <property type="entry name" value="DNA Cyclobutane Dipyrimidine Photolyase, subunit A, domain 3"/>
    <property type="match status" value="1"/>
</dbReference>
<evidence type="ECO:0000256" key="17">
    <source>
        <dbReference type="ARBA" id="ARBA00023170"/>
    </source>
</evidence>
<dbReference type="GO" id="GO:0009881">
    <property type="term" value="F:photoreceptor activity"/>
    <property type="evidence" value="ECO:0007669"/>
    <property type="project" value="UniProtKB-KW"/>
</dbReference>
<evidence type="ECO:0000313" key="22">
    <source>
        <dbReference type="Proteomes" id="UP000242450"/>
    </source>
</evidence>